<dbReference type="PROSITE" id="PS50975">
    <property type="entry name" value="ATP_GRASP"/>
    <property type="match status" value="1"/>
</dbReference>
<organism evidence="6 7">
    <name type="scientific">Streptomyces akebiae</name>
    <dbReference type="NCBI Taxonomy" id="2865673"/>
    <lineage>
        <taxon>Bacteria</taxon>
        <taxon>Bacillati</taxon>
        <taxon>Actinomycetota</taxon>
        <taxon>Actinomycetes</taxon>
        <taxon>Kitasatosporales</taxon>
        <taxon>Streptomycetaceae</taxon>
        <taxon>Streptomyces</taxon>
    </lineage>
</organism>
<protein>
    <submittedName>
        <fullName evidence="6">ATP-grasp domain-containing protein</fullName>
    </submittedName>
</protein>
<dbReference type="Proteomes" id="UP000827138">
    <property type="component" value="Chromosome"/>
</dbReference>
<dbReference type="InterPro" id="IPR052032">
    <property type="entry name" value="ATP-dep_AA_Ligase"/>
</dbReference>
<dbReference type="PANTHER" id="PTHR43585:SF2">
    <property type="entry name" value="ATP-GRASP ENZYME FSQD"/>
    <property type="match status" value="1"/>
</dbReference>
<evidence type="ECO:0000256" key="1">
    <source>
        <dbReference type="ARBA" id="ARBA00022598"/>
    </source>
</evidence>
<evidence type="ECO:0000256" key="4">
    <source>
        <dbReference type="PROSITE-ProRule" id="PRU00409"/>
    </source>
</evidence>
<evidence type="ECO:0000259" key="5">
    <source>
        <dbReference type="PROSITE" id="PS50975"/>
    </source>
</evidence>
<accession>A0ABX8XL24</accession>
<proteinExistence type="predicted"/>
<sequence length="435" mass="46399">MKDLTPFDAHSGQDDLSAVRPILLLGAGTPEFREYVLRQIARVRPVVLIDQTPPKWARPYLAAQAAVDLHDPEAAEAFLMSAAVQLGVAGVTTYMEHFVELAARLTHRLGLPGNSPAAAAACRDKAVTRRLLAEHGVPSASSYLAQDADQAVTIARRLGYPVVVKPRGRAGSAGVLRADSDEDVRAVFHRALVDSVLGLEAWSVAGVLVEEYLRGPEISVETVVLGPGQVRIVAVTRKSLGREPQFQEIGHSVDAADPLLCDPVLAAVVTAAVRALGLSRGVLHVELRLTADGPRVIEVNGRPAGDLIPLLVERATGVNLAQALATLAAGGIPDLAPTRSEAAAIGFLYPEHSGYIERLDVHGALHDQLWLERLVWTRDVGTQVTAPPRASIDDRIAHWVVTGATAADCAKRRSLVADHLSVRVAHPVHTTSCTR</sequence>
<dbReference type="PANTHER" id="PTHR43585">
    <property type="entry name" value="FUMIPYRROLE BIOSYNTHESIS PROTEIN C"/>
    <property type="match status" value="1"/>
</dbReference>
<feature type="domain" description="ATP-grasp" evidence="5">
    <location>
        <begin position="129"/>
        <end position="329"/>
    </location>
</feature>
<dbReference type="InterPro" id="IPR041472">
    <property type="entry name" value="BL00235/CARNS1_N"/>
</dbReference>
<keyword evidence="2 4" id="KW-0547">Nucleotide-binding</keyword>
<keyword evidence="1" id="KW-0436">Ligase</keyword>
<dbReference type="Gene3D" id="3.40.50.20">
    <property type="match status" value="1"/>
</dbReference>
<evidence type="ECO:0000313" key="7">
    <source>
        <dbReference type="Proteomes" id="UP000827138"/>
    </source>
</evidence>
<dbReference type="Gene3D" id="3.30.470.20">
    <property type="entry name" value="ATP-grasp fold, B domain"/>
    <property type="match status" value="1"/>
</dbReference>
<dbReference type="SMART" id="SM01209">
    <property type="entry name" value="GARS_A"/>
    <property type="match status" value="1"/>
</dbReference>
<dbReference type="Pfam" id="PF18130">
    <property type="entry name" value="ATPgrasp_N"/>
    <property type="match status" value="1"/>
</dbReference>
<dbReference type="InterPro" id="IPR011761">
    <property type="entry name" value="ATP-grasp"/>
</dbReference>
<dbReference type="Pfam" id="PF13535">
    <property type="entry name" value="ATP-grasp_4"/>
    <property type="match status" value="1"/>
</dbReference>
<name>A0ABX8XL24_9ACTN</name>
<evidence type="ECO:0000313" key="6">
    <source>
        <dbReference type="EMBL" id="QYX76071.1"/>
    </source>
</evidence>
<evidence type="ECO:0000256" key="3">
    <source>
        <dbReference type="ARBA" id="ARBA00022840"/>
    </source>
</evidence>
<keyword evidence="7" id="KW-1185">Reference proteome</keyword>
<keyword evidence="3 4" id="KW-0067">ATP-binding</keyword>
<reference evidence="6 7" key="1">
    <citation type="submission" date="2021-08" db="EMBL/GenBank/DDBJ databases">
        <authorList>
            <person name="Ping M."/>
        </authorList>
    </citation>
    <scope>NUCLEOTIDE SEQUENCE [LARGE SCALE GENOMIC DNA]</scope>
    <source>
        <strain evidence="6 7">MG28</strain>
    </source>
</reference>
<dbReference type="RefSeq" id="WP_220645208.1">
    <property type="nucleotide sequence ID" value="NZ_CP080647.1"/>
</dbReference>
<dbReference type="EMBL" id="CP080647">
    <property type="protein sequence ID" value="QYX76071.1"/>
    <property type="molecule type" value="Genomic_DNA"/>
</dbReference>
<gene>
    <name evidence="6" type="ORF">K1J60_05750</name>
</gene>
<dbReference type="SUPFAM" id="SSF56059">
    <property type="entry name" value="Glutathione synthetase ATP-binding domain-like"/>
    <property type="match status" value="1"/>
</dbReference>
<evidence type="ECO:0000256" key="2">
    <source>
        <dbReference type="ARBA" id="ARBA00022741"/>
    </source>
</evidence>